<name>A0ABP5TQQ7_9ACTN</name>
<dbReference type="Proteomes" id="UP001500253">
    <property type="component" value="Unassembled WGS sequence"/>
</dbReference>
<evidence type="ECO:0000256" key="1">
    <source>
        <dbReference type="SAM" id="MobiDB-lite"/>
    </source>
</evidence>
<proteinExistence type="predicted"/>
<reference evidence="3" key="1">
    <citation type="journal article" date="2019" name="Int. J. Syst. Evol. Microbiol.">
        <title>The Global Catalogue of Microorganisms (GCM) 10K type strain sequencing project: providing services to taxonomists for standard genome sequencing and annotation.</title>
        <authorList>
            <consortium name="The Broad Institute Genomics Platform"/>
            <consortium name="The Broad Institute Genome Sequencing Center for Infectious Disease"/>
            <person name="Wu L."/>
            <person name="Ma J."/>
        </authorList>
    </citation>
    <scope>NUCLEOTIDE SEQUENCE [LARGE SCALE GENOMIC DNA]</scope>
    <source>
        <strain evidence="3">JCM 4316</strain>
    </source>
</reference>
<dbReference type="EMBL" id="BAAASD010000025">
    <property type="protein sequence ID" value="GAA2356576.1"/>
    <property type="molecule type" value="Genomic_DNA"/>
</dbReference>
<feature type="region of interest" description="Disordered" evidence="1">
    <location>
        <begin position="1"/>
        <end position="34"/>
    </location>
</feature>
<sequence>MWGGRRAPGGPPRNRFAVNGPGKAGGDGTHRETTTDRLECAEDGTIEPVVPILESVGPVRGH</sequence>
<organism evidence="2 3">
    <name type="scientific">Streptomyces cuspidosporus</name>
    <dbReference type="NCBI Taxonomy" id="66882"/>
    <lineage>
        <taxon>Bacteria</taxon>
        <taxon>Bacillati</taxon>
        <taxon>Actinomycetota</taxon>
        <taxon>Actinomycetes</taxon>
        <taxon>Kitasatosporales</taxon>
        <taxon>Streptomycetaceae</taxon>
        <taxon>Streptomyces</taxon>
    </lineage>
</organism>
<dbReference type="RefSeq" id="WP_346176854.1">
    <property type="nucleotide sequence ID" value="NZ_BAAASD010000025.1"/>
</dbReference>
<protein>
    <submittedName>
        <fullName evidence="2">Uncharacterized protein</fullName>
    </submittedName>
</protein>
<accession>A0ABP5TQQ7</accession>
<gene>
    <name evidence="2" type="ORF">GCM10010246_52440</name>
</gene>
<evidence type="ECO:0000313" key="3">
    <source>
        <dbReference type="Proteomes" id="UP001500253"/>
    </source>
</evidence>
<comment type="caution">
    <text evidence="2">The sequence shown here is derived from an EMBL/GenBank/DDBJ whole genome shotgun (WGS) entry which is preliminary data.</text>
</comment>
<evidence type="ECO:0000313" key="2">
    <source>
        <dbReference type="EMBL" id="GAA2356576.1"/>
    </source>
</evidence>
<keyword evidence="3" id="KW-1185">Reference proteome</keyword>